<dbReference type="InterPro" id="IPR007527">
    <property type="entry name" value="Znf_SWIM"/>
</dbReference>
<dbReference type="PANTHER" id="PTHR31973">
    <property type="entry name" value="POLYPROTEIN, PUTATIVE-RELATED"/>
    <property type="match status" value="1"/>
</dbReference>
<feature type="compositionally biased region" description="Basic and acidic residues" evidence="8">
    <location>
        <begin position="668"/>
        <end position="683"/>
    </location>
</feature>
<evidence type="ECO:0000313" key="12">
    <source>
        <dbReference type="Proteomes" id="UP001341281"/>
    </source>
</evidence>
<dbReference type="Pfam" id="PF10551">
    <property type="entry name" value="MULE"/>
    <property type="match status" value="1"/>
</dbReference>
<dbReference type="AlphaFoldDB" id="A0AAQ3UIM3"/>
<evidence type="ECO:0000259" key="10">
    <source>
        <dbReference type="PROSITE" id="PS50966"/>
    </source>
</evidence>
<keyword evidence="6" id="KW-0233">DNA recombination</keyword>
<dbReference type="GO" id="GO:0008270">
    <property type="term" value="F:zinc ion binding"/>
    <property type="evidence" value="ECO:0007669"/>
    <property type="project" value="UniProtKB-KW"/>
</dbReference>
<proteinExistence type="predicted"/>
<evidence type="ECO:0000256" key="8">
    <source>
        <dbReference type="SAM" id="MobiDB-lite"/>
    </source>
</evidence>
<dbReference type="GO" id="GO:0003677">
    <property type="term" value="F:DNA binding"/>
    <property type="evidence" value="ECO:0007669"/>
    <property type="project" value="UniProtKB-KW"/>
</dbReference>
<evidence type="ECO:0000256" key="1">
    <source>
        <dbReference type="ARBA" id="ARBA00022578"/>
    </source>
</evidence>
<keyword evidence="12" id="KW-1185">Reference proteome</keyword>
<feature type="compositionally biased region" description="Polar residues" evidence="8">
    <location>
        <begin position="189"/>
        <end position="199"/>
    </location>
</feature>
<feature type="non-terminal residue" evidence="11">
    <location>
        <position position="747"/>
    </location>
</feature>
<keyword evidence="3 7" id="KW-0863">Zinc-finger</keyword>
<evidence type="ECO:0000256" key="5">
    <source>
        <dbReference type="ARBA" id="ARBA00023125"/>
    </source>
</evidence>
<dbReference type="EMBL" id="CP144753">
    <property type="protein sequence ID" value="WVZ92419.1"/>
    <property type="molecule type" value="Genomic_DNA"/>
</dbReference>
<keyword evidence="2" id="KW-0479">Metal-binding</keyword>
<organism evidence="11 12">
    <name type="scientific">Paspalum notatum var. saurae</name>
    <dbReference type="NCBI Taxonomy" id="547442"/>
    <lineage>
        <taxon>Eukaryota</taxon>
        <taxon>Viridiplantae</taxon>
        <taxon>Streptophyta</taxon>
        <taxon>Embryophyta</taxon>
        <taxon>Tracheophyta</taxon>
        <taxon>Spermatophyta</taxon>
        <taxon>Magnoliopsida</taxon>
        <taxon>Liliopsida</taxon>
        <taxon>Poales</taxon>
        <taxon>Poaceae</taxon>
        <taxon>PACMAD clade</taxon>
        <taxon>Panicoideae</taxon>
        <taxon>Andropogonodae</taxon>
        <taxon>Paspaleae</taxon>
        <taxon>Paspalinae</taxon>
        <taxon>Paspalum</taxon>
    </lineage>
</organism>
<feature type="region of interest" description="Disordered" evidence="8">
    <location>
        <begin position="655"/>
        <end position="747"/>
    </location>
</feature>
<dbReference type="PANTHER" id="PTHR31973:SF195">
    <property type="entry name" value="MUDR FAMILY TRANSPOSASE"/>
    <property type="match status" value="1"/>
</dbReference>
<dbReference type="PROSITE" id="PS01007">
    <property type="entry name" value="TRANSPOSASE_MUTATOR"/>
    <property type="match status" value="1"/>
</dbReference>
<feature type="compositionally biased region" description="Acidic residues" evidence="8">
    <location>
        <begin position="164"/>
        <end position="176"/>
    </location>
</feature>
<protein>
    <recommendedName>
        <fullName evidence="13">SWIM-type domain-containing protein</fullName>
    </recommendedName>
</protein>
<dbReference type="GO" id="GO:0006313">
    <property type="term" value="P:DNA transposition"/>
    <property type="evidence" value="ECO:0007669"/>
    <property type="project" value="InterPro"/>
</dbReference>
<feature type="domain" description="SWIM-type" evidence="10">
    <location>
        <begin position="574"/>
        <end position="606"/>
    </location>
</feature>
<dbReference type="PROSITE" id="PS50158">
    <property type="entry name" value="ZF_CCHC"/>
    <property type="match status" value="1"/>
</dbReference>
<dbReference type="SMART" id="SM00575">
    <property type="entry name" value="ZnF_PMZ"/>
    <property type="match status" value="1"/>
</dbReference>
<feature type="compositionally biased region" description="Pro residues" evidence="8">
    <location>
        <begin position="141"/>
        <end position="153"/>
    </location>
</feature>
<dbReference type="InterPro" id="IPR018289">
    <property type="entry name" value="MULE_transposase_dom"/>
</dbReference>
<dbReference type="PROSITE" id="PS50966">
    <property type="entry name" value="ZF_SWIM"/>
    <property type="match status" value="1"/>
</dbReference>
<dbReference type="InterPro" id="IPR006564">
    <property type="entry name" value="Znf_PMZ"/>
</dbReference>
<dbReference type="Proteomes" id="UP001341281">
    <property type="component" value="Chromosome 09"/>
</dbReference>
<keyword evidence="5" id="KW-0238">DNA-binding</keyword>
<gene>
    <name evidence="11" type="ORF">U9M48_038488</name>
</gene>
<evidence type="ECO:0000259" key="9">
    <source>
        <dbReference type="PROSITE" id="PS50158"/>
    </source>
</evidence>
<evidence type="ECO:0000256" key="3">
    <source>
        <dbReference type="ARBA" id="ARBA00022771"/>
    </source>
</evidence>
<feature type="compositionally biased region" description="Basic residues" evidence="8">
    <location>
        <begin position="655"/>
        <end position="667"/>
    </location>
</feature>
<dbReference type="InterPro" id="IPR001878">
    <property type="entry name" value="Znf_CCHC"/>
</dbReference>
<dbReference type="GO" id="GO:0004803">
    <property type="term" value="F:transposase activity"/>
    <property type="evidence" value="ECO:0007669"/>
    <property type="project" value="InterPro"/>
</dbReference>
<keyword evidence="1" id="KW-0815">Transposition</keyword>
<dbReference type="Pfam" id="PF04434">
    <property type="entry name" value="SWIM"/>
    <property type="match status" value="1"/>
</dbReference>
<feature type="region of interest" description="Disordered" evidence="8">
    <location>
        <begin position="137"/>
        <end position="203"/>
    </location>
</feature>
<evidence type="ECO:0000256" key="2">
    <source>
        <dbReference type="ARBA" id="ARBA00022723"/>
    </source>
</evidence>
<evidence type="ECO:0000313" key="11">
    <source>
        <dbReference type="EMBL" id="WVZ92419.1"/>
    </source>
</evidence>
<evidence type="ECO:0000256" key="6">
    <source>
        <dbReference type="ARBA" id="ARBA00023172"/>
    </source>
</evidence>
<feature type="compositionally biased region" description="Acidic residues" evidence="8">
    <location>
        <begin position="736"/>
        <end position="747"/>
    </location>
</feature>
<reference evidence="11 12" key="1">
    <citation type="submission" date="2024-02" db="EMBL/GenBank/DDBJ databases">
        <title>High-quality chromosome-scale genome assembly of Pensacola bahiagrass (Paspalum notatum Flugge var. saurae).</title>
        <authorList>
            <person name="Vega J.M."/>
            <person name="Podio M."/>
            <person name="Orjuela J."/>
            <person name="Siena L.A."/>
            <person name="Pessino S.C."/>
            <person name="Combes M.C."/>
            <person name="Mariac C."/>
            <person name="Albertini E."/>
            <person name="Pupilli F."/>
            <person name="Ortiz J.P.A."/>
            <person name="Leblanc O."/>
        </authorList>
    </citation>
    <scope>NUCLEOTIDE SEQUENCE [LARGE SCALE GENOMIC DNA]</scope>
    <source>
        <strain evidence="11">R1</strain>
        <tissue evidence="11">Leaf</tissue>
    </source>
</reference>
<evidence type="ECO:0008006" key="13">
    <source>
        <dbReference type="Google" id="ProtNLM"/>
    </source>
</evidence>
<dbReference type="InterPro" id="IPR001207">
    <property type="entry name" value="Transposase_mutator"/>
</dbReference>
<keyword evidence="4" id="KW-0862">Zinc</keyword>
<feature type="domain" description="CCHC-type" evidence="9">
    <location>
        <begin position="680"/>
        <end position="694"/>
    </location>
</feature>
<sequence>MEAKSPPAHTRFMNQQELALVINVRAYWSLPDGGPKTYSRRQTLTTTVDVNGYGMLQLVDYIGERFMWGSKQYITLWRSLEDASIQIKTDEHLVEWFQQNQENGTVHIDAQINDFEGPLQFSPTKRRFHPSVRNIVEQTPSTPPLALDPPVNPTQPTQKIIEPTNDDEEPIGDDEEKANSDTDSLVAPSDSSYDSQVKQNGPLHKCGSVNNCGDTMASNNWVAERVVDLLKEDPTKGPHELQAFLNRKYSMEIPYDKVFRGKEKALDMLFGAWNDSYDLLPSYKAELLNSLPGSIVELDTERHQGDVCFRRIFVALKPCIDGFLQGCRPYVSIDATHLTGRSRGQLAAAVAIDGQNKLFPIAYGVIENESIESWTWFIENLKAAIGTPRGLVISTDAGKGIGGAVDDVYPGVEHRECMRHLWKNFKKQYYGTLFDYNMWPAAKSYTIEKFTGTWLPAIVYLDENHPYLWSRSKFSDCCKVDYINNNLSESFNNWVNKVKDLQIVGMLDKIRQMIIKKFELRRKIAMSMEGRIIPSIAKDLTAQSKAIKDCEVLRCAHGTAEVTAPTKSGALFRYSVNLENNTCSCKAWQVSGKPCRHALALIAKLSREVQMDDYVHDYFSVENLKKAYSGVFNPMTSKHFWPRVDLEYKLNKPILRRKPGRPRKSRIKASDEPGVRKQKRCPECGELGHTAKKCQGGLTARQKRRLLSPPENTSQEGSNDPMLEEEEDHHQRGVEVEVEEEEFQDLQ</sequence>
<evidence type="ECO:0000256" key="7">
    <source>
        <dbReference type="PROSITE-ProRule" id="PRU00047"/>
    </source>
</evidence>
<evidence type="ECO:0000256" key="4">
    <source>
        <dbReference type="ARBA" id="ARBA00022833"/>
    </source>
</evidence>
<name>A0AAQ3UIM3_PASNO</name>
<accession>A0AAQ3UIM3</accession>